<keyword evidence="3" id="KW-1185">Reference proteome</keyword>
<dbReference type="RefSeq" id="WP_311498574.1">
    <property type="nucleotide sequence ID" value="NZ_JAVRHN010000001.1"/>
</dbReference>
<dbReference type="InterPro" id="IPR006016">
    <property type="entry name" value="UspA"/>
</dbReference>
<evidence type="ECO:0000313" key="2">
    <source>
        <dbReference type="EMBL" id="MDT0685142.1"/>
    </source>
</evidence>
<organism evidence="2 3">
    <name type="scientific">Autumnicola psychrophila</name>
    <dbReference type="NCBI Taxonomy" id="3075592"/>
    <lineage>
        <taxon>Bacteria</taxon>
        <taxon>Pseudomonadati</taxon>
        <taxon>Bacteroidota</taxon>
        <taxon>Flavobacteriia</taxon>
        <taxon>Flavobacteriales</taxon>
        <taxon>Flavobacteriaceae</taxon>
        <taxon>Autumnicola</taxon>
    </lineage>
</organism>
<protein>
    <submittedName>
        <fullName evidence="2">Universal stress protein</fullName>
    </submittedName>
</protein>
<evidence type="ECO:0000259" key="1">
    <source>
        <dbReference type="Pfam" id="PF00582"/>
    </source>
</evidence>
<dbReference type="CDD" id="cd00293">
    <property type="entry name" value="USP-like"/>
    <property type="match status" value="1"/>
</dbReference>
<dbReference type="Pfam" id="PF00582">
    <property type="entry name" value="Usp"/>
    <property type="match status" value="1"/>
</dbReference>
<comment type="caution">
    <text evidence="2">The sequence shown here is derived from an EMBL/GenBank/DDBJ whole genome shotgun (WGS) entry which is preliminary data.</text>
</comment>
<reference evidence="2 3" key="1">
    <citation type="submission" date="2023-09" db="EMBL/GenBank/DDBJ databases">
        <authorList>
            <person name="Rey-Velasco X."/>
        </authorList>
    </citation>
    <scope>NUCLEOTIDE SEQUENCE [LARGE SCALE GENOMIC DNA]</scope>
    <source>
        <strain evidence="2 3">F225</strain>
    </source>
</reference>
<dbReference type="SUPFAM" id="SSF52402">
    <property type="entry name" value="Adenine nucleotide alpha hydrolases-like"/>
    <property type="match status" value="1"/>
</dbReference>
<feature type="domain" description="UspA" evidence="1">
    <location>
        <begin position="2"/>
        <end position="137"/>
    </location>
</feature>
<evidence type="ECO:0000313" key="3">
    <source>
        <dbReference type="Proteomes" id="UP001253848"/>
    </source>
</evidence>
<name>A0ABU3DN46_9FLAO</name>
<proteinExistence type="predicted"/>
<accession>A0ABU3DN46</accession>
<gene>
    <name evidence="2" type="ORF">RM541_02125</name>
</gene>
<dbReference type="EMBL" id="JAVRHN010000001">
    <property type="protein sequence ID" value="MDT0685142.1"/>
    <property type="molecule type" value="Genomic_DNA"/>
</dbReference>
<dbReference type="Proteomes" id="UP001253848">
    <property type="component" value="Unassembled WGS sequence"/>
</dbReference>
<sequence length="269" mass="30673">MNILILTDFSEVSENTGKYALDYLAGRPGNVYVLNIQDFNFSKTDPITLEKKMLHISKELHKTLEMLKAYSQDKGLEFHSILSSENLISAIRKCIAEKKIDLIFIGAASQDVRHHPILGNHAYEVVRKIKCNIVAVPGKSVYRKPRTSMLPIDYSVLSKEKTFELIQKCDLIKNSHMTVLELNEGHPVEANKEVICEVLSNKLEQAKVEYVDMEKTTIFDRDLLLEIQDKFDIIAIIGKNLNVCDKLLNDRYGLCSKIDNMLPILVLHQ</sequence>
<dbReference type="Gene3D" id="3.40.50.12370">
    <property type="match status" value="1"/>
</dbReference>